<name>A0A429ZX27_9ENTE</name>
<keyword evidence="1" id="KW-1133">Transmembrane helix</keyword>
<keyword evidence="1" id="KW-0472">Membrane</keyword>
<feature type="transmembrane region" description="Helical" evidence="1">
    <location>
        <begin position="167"/>
        <end position="190"/>
    </location>
</feature>
<evidence type="ECO:0000256" key="1">
    <source>
        <dbReference type="SAM" id="Phobius"/>
    </source>
</evidence>
<evidence type="ECO:0000259" key="2">
    <source>
        <dbReference type="PROSITE" id="PS51704"/>
    </source>
</evidence>
<dbReference type="AlphaFoldDB" id="A0A429ZX27"/>
<comment type="caution">
    <text evidence="3">The sequence shown here is derived from an EMBL/GenBank/DDBJ whole genome shotgun (WGS) entry which is preliminary data.</text>
</comment>
<feature type="transmembrane region" description="Helical" evidence="1">
    <location>
        <begin position="261"/>
        <end position="286"/>
    </location>
</feature>
<feature type="transmembrane region" description="Helical" evidence="1">
    <location>
        <begin position="319"/>
        <end position="336"/>
    </location>
</feature>
<dbReference type="Proteomes" id="UP000287857">
    <property type="component" value="Unassembled WGS sequence"/>
</dbReference>
<reference evidence="3 4" key="1">
    <citation type="submission" date="2017-05" db="EMBL/GenBank/DDBJ databases">
        <title>Vagococcus spp. assemblies.</title>
        <authorList>
            <person name="Gulvik C.A."/>
        </authorList>
    </citation>
    <scope>NUCLEOTIDE SEQUENCE [LARGE SCALE GENOMIC DNA]</scope>
    <source>
        <strain evidence="3 4">SS1995</strain>
    </source>
</reference>
<proteinExistence type="predicted"/>
<dbReference type="InterPro" id="IPR018476">
    <property type="entry name" value="GlyceroP-diester-Pdiesterase_M"/>
</dbReference>
<dbReference type="OrthoDB" id="384721at2"/>
<feature type="transmembrane region" description="Helical" evidence="1">
    <location>
        <begin position="68"/>
        <end position="94"/>
    </location>
</feature>
<protein>
    <submittedName>
        <fullName evidence="3">Glycerophosphodiester phosphodiesterase</fullName>
    </submittedName>
</protein>
<keyword evidence="1" id="KW-0812">Transmembrane</keyword>
<dbReference type="Gene3D" id="3.20.20.190">
    <property type="entry name" value="Phosphatidylinositol (PI) phosphodiesterase"/>
    <property type="match status" value="1"/>
</dbReference>
<dbReference type="GO" id="GO:0006629">
    <property type="term" value="P:lipid metabolic process"/>
    <property type="evidence" value="ECO:0007669"/>
    <property type="project" value="InterPro"/>
</dbReference>
<feature type="transmembrane region" description="Helical" evidence="1">
    <location>
        <begin position="21"/>
        <end position="48"/>
    </location>
</feature>
<gene>
    <name evidence="3" type="ORF">CBF37_07745</name>
</gene>
<dbReference type="CDD" id="cd08579">
    <property type="entry name" value="GDPD_memb_like"/>
    <property type="match status" value="1"/>
</dbReference>
<dbReference type="Pfam" id="PF03009">
    <property type="entry name" value="GDPD"/>
    <property type="match status" value="1"/>
</dbReference>
<sequence length="598" mass="69919">MREFFINIRRSIYFLSQTKSYFKNVILMHLFIIFCVTPILTQTTLFILQRGSIPYLSFDNATDILIHHPVVFLGLISILILLVVAVFFEFAFLLQSLYFIQIRKPVSLKLLLKGTFIQLKKMRGTAFLFFFLYLFLVLPISGIRFNTELLTNFQIPMFIIDFIFENRILVIGLAIIGYLLLLYLAIRLIFVLPEMILNDFHLREAVKRSWLETKKSFMKILLQFVIVMLSVSLAAGLAYSLTILGQIYMENHFKSYSLTSATFLLTVLQFIWLLQTVLTSAGIFFVTLDYMEREKFLPSPPSWYESAADKTIKFKKIKFSVFVLSCLSIFFVTNLGNREFLKYPDQITPKTVSHRGVDNRNEVQNSIESLKLTHQTSHPDYVEMDIQETKDHQFVVYHDFSLKNLVGLKKKPYELNLDDLIKLKVKEYDKTANIVSFDDYLAEADQLNQKLLIEFKTTKNDSPDMIDNFYKRYSENILKNKHIFHSLDYNTVEKLKKLDSRFFVGYVMPFSVVGPPKGDMDFYSIEYTTLSSNFVDNAHNNDKKVYVWTPNDSETMSRMMFYGVDGIITDRMSLLNKIIKKDEQRYSDKMLYFLIGIG</sequence>
<dbReference type="InterPro" id="IPR017946">
    <property type="entry name" value="PLC-like_Pdiesterase_TIM-brl"/>
</dbReference>
<dbReference type="EMBL" id="NGJS01000010">
    <property type="protein sequence ID" value="RST98397.1"/>
    <property type="molecule type" value="Genomic_DNA"/>
</dbReference>
<organism evidence="3 4">
    <name type="scientific">Vagococcus vulneris</name>
    <dbReference type="NCBI Taxonomy" id="1977869"/>
    <lineage>
        <taxon>Bacteria</taxon>
        <taxon>Bacillati</taxon>
        <taxon>Bacillota</taxon>
        <taxon>Bacilli</taxon>
        <taxon>Lactobacillales</taxon>
        <taxon>Enterococcaceae</taxon>
        <taxon>Vagococcus</taxon>
    </lineage>
</organism>
<dbReference type="GO" id="GO:0008081">
    <property type="term" value="F:phosphoric diester hydrolase activity"/>
    <property type="evidence" value="ECO:0007669"/>
    <property type="project" value="InterPro"/>
</dbReference>
<keyword evidence="4" id="KW-1185">Reference proteome</keyword>
<dbReference type="Pfam" id="PF10110">
    <property type="entry name" value="GPDPase_memb"/>
    <property type="match status" value="1"/>
</dbReference>
<dbReference type="RefSeq" id="WP_125984175.1">
    <property type="nucleotide sequence ID" value="NZ_NGJS01000010.1"/>
</dbReference>
<feature type="transmembrane region" description="Helical" evidence="1">
    <location>
        <begin position="126"/>
        <end position="147"/>
    </location>
</feature>
<dbReference type="PROSITE" id="PS51704">
    <property type="entry name" value="GP_PDE"/>
    <property type="match status" value="1"/>
</dbReference>
<evidence type="ECO:0000313" key="4">
    <source>
        <dbReference type="Proteomes" id="UP000287857"/>
    </source>
</evidence>
<dbReference type="SUPFAM" id="SSF51695">
    <property type="entry name" value="PLC-like phosphodiesterases"/>
    <property type="match status" value="1"/>
</dbReference>
<accession>A0A429ZX27</accession>
<feature type="transmembrane region" description="Helical" evidence="1">
    <location>
        <begin position="220"/>
        <end position="241"/>
    </location>
</feature>
<dbReference type="InterPro" id="IPR030395">
    <property type="entry name" value="GP_PDE_dom"/>
</dbReference>
<evidence type="ECO:0000313" key="3">
    <source>
        <dbReference type="EMBL" id="RST98397.1"/>
    </source>
</evidence>
<feature type="domain" description="GP-PDE" evidence="2">
    <location>
        <begin position="349"/>
        <end position="579"/>
    </location>
</feature>
<dbReference type="PANTHER" id="PTHR46211">
    <property type="entry name" value="GLYCEROPHOSPHORYL DIESTER PHOSPHODIESTERASE"/>
    <property type="match status" value="1"/>
</dbReference>
<dbReference type="PANTHER" id="PTHR46211:SF8">
    <property type="entry name" value="PHOSPHODIESTERASE"/>
    <property type="match status" value="1"/>
</dbReference>